<dbReference type="InterPro" id="IPR023753">
    <property type="entry name" value="FAD/NAD-binding_dom"/>
</dbReference>
<gene>
    <name evidence="3" type="ORF">QBC47DRAFT_392274</name>
</gene>
<dbReference type="PANTHER" id="PTHR38663:SF1">
    <property type="entry name" value="L-ORNITHINE N(5)-MONOOXYGENASE"/>
    <property type="match status" value="1"/>
</dbReference>
<name>A0AAJ0F1E4_9PEZI</name>
<dbReference type="PANTHER" id="PTHR38663">
    <property type="match status" value="1"/>
</dbReference>
<evidence type="ECO:0000259" key="2">
    <source>
        <dbReference type="Pfam" id="PF07992"/>
    </source>
</evidence>
<reference evidence="3" key="1">
    <citation type="submission" date="2023-06" db="EMBL/GenBank/DDBJ databases">
        <title>Genome-scale phylogeny and comparative genomics of the fungal order Sordariales.</title>
        <authorList>
            <consortium name="Lawrence Berkeley National Laboratory"/>
            <person name="Hensen N."/>
            <person name="Bonometti L."/>
            <person name="Westerberg I."/>
            <person name="Brannstrom I.O."/>
            <person name="Guillou S."/>
            <person name="Cros-Aarteil S."/>
            <person name="Calhoun S."/>
            <person name="Haridas S."/>
            <person name="Kuo A."/>
            <person name="Mondo S."/>
            <person name="Pangilinan J."/>
            <person name="Riley R."/>
            <person name="Labutti K."/>
            <person name="Andreopoulos B."/>
            <person name="Lipzen A."/>
            <person name="Chen C."/>
            <person name="Yanf M."/>
            <person name="Daum C."/>
            <person name="Ng V."/>
            <person name="Clum A."/>
            <person name="Steindorff A."/>
            <person name="Ohm R."/>
            <person name="Martin F."/>
            <person name="Silar P."/>
            <person name="Natvig D."/>
            <person name="Lalanne C."/>
            <person name="Gautier V."/>
            <person name="Ament-Velasquez S.L."/>
            <person name="Kruys A."/>
            <person name="Hutchinson M.I."/>
            <person name="Powell A.J."/>
            <person name="Barry K."/>
            <person name="Miller A.N."/>
            <person name="Grigoriev I.V."/>
            <person name="Debuchy R."/>
            <person name="Gladieux P."/>
            <person name="Thoren M.H."/>
            <person name="Johannesson H."/>
        </authorList>
    </citation>
    <scope>NUCLEOTIDE SEQUENCE</scope>
    <source>
        <strain evidence="3">PSN4</strain>
    </source>
</reference>
<dbReference type="GO" id="GO:0016491">
    <property type="term" value="F:oxidoreductase activity"/>
    <property type="evidence" value="ECO:0007669"/>
    <property type="project" value="InterPro"/>
</dbReference>
<dbReference type="EMBL" id="MU839843">
    <property type="protein sequence ID" value="KAK1751121.1"/>
    <property type="molecule type" value="Genomic_DNA"/>
</dbReference>
<proteinExistence type="predicted"/>
<keyword evidence="4" id="KW-1185">Reference proteome</keyword>
<organism evidence="3 4">
    <name type="scientific">Echria macrotheca</name>
    <dbReference type="NCBI Taxonomy" id="438768"/>
    <lineage>
        <taxon>Eukaryota</taxon>
        <taxon>Fungi</taxon>
        <taxon>Dikarya</taxon>
        <taxon>Ascomycota</taxon>
        <taxon>Pezizomycotina</taxon>
        <taxon>Sordariomycetes</taxon>
        <taxon>Sordariomycetidae</taxon>
        <taxon>Sordariales</taxon>
        <taxon>Schizotheciaceae</taxon>
        <taxon>Echria</taxon>
    </lineage>
</organism>
<accession>A0AAJ0F1E4</accession>
<protein>
    <recommendedName>
        <fullName evidence="2">FAD/NAD(P)-binding domain-containing protein</fullName>
    </recommendedName>
</protein>
<comment type="caution">
    <text evidence="3">The sequence shown here is derived from an EMBL/GenBank/DDBJ whole genome shotgun (WGS) entry which is preliminary data.</text>
</comment>
<sequence length="574" mass="63660">MSDGPGSQNSVAPDGSSEQADVHDVIIIGAGPCGLAVAARLREQAPAPIFTDEEHRRYWWLRKHKRWIATKHVKDGRVSCRPQVPVPELDVVVLDADNDQWLSRWDRLFTMYDIQHLRSPMFWHMDPGERDSLLAFAHETERVDELVEIRHCVGKELSKHARKKRQGRRGGDIEPREINERERTDYFNPSRSLFSEHARSVASRYGLINGLVQKESVLDIQFGVVDAVSTGGEPLFTVDSNKGRRYAKVVVLAVGPANKPTIPAIPTTCPSATPADTKPRQMCHSMHIEHFPDPIIQKKINAGQQTTVLVVGGGLTSSQLSDLAVRRGVTTVWHIMRGPFRVKPFDLDLEWMSKYRNVQQAMFWSADSDEERLQMIKAARGGGSMTPTFSKRLHAHVSSGRVKLRTNTAIVGLDYMYRGCGRENKSPGSGSWIVTTDPPIPDLPPMDYIYFATGVQSDFSTLGYLQTMMASNPIQGFGGFPCLNDDLMWKDGVPLFVTGKLAALRLGPGAANLGGAMVGAERIALALMELLSSRRRRGETPKGSQPHAKRGNGLFSYNVGLGSKYHCLGQEEVV</sequence>
<evidence type="ECO:0000256" key="1">
    <source>
        <dbReference type="SAM" id="MobiDB-lite"/>
    </source>
</evidence>
<dbReference type="Proteomes" id="UP001239445">
    <property type="component" value="Unassembled WGS sequence"/>
</dbReference>
<feature type="compositionally biased region" description="Basic and acidic residues" evidence="1">
    <location>
        <begin position="169"/>
        <end position="181"/>
    </location>
</feature>
<dbReference type="Pfam" id="PF07992">
    <property type="entry name" value="Pyr_redox_2"/>
    <property type="match status" value="1"/>
</dbReference>
<feature type="region of interest" description="Disordered" evidence="1">
    <location>
        <begin position="160"/>
        <end position="181"/>
    </location>
</feature>
<dbReference type="Gene3D" id="3.50.50.60">
    <property type="entry name" value="FAD/NAD(P)-binding domain"/>
    <property type="match status" value="1"/>
</dbReference>
<dbReference type="AlphaFoldDB" id="A0AAJ0F1E4"/>
<evidence type="ECO:0000313" key="4">
    <source>
        <dbReference type="Proteomes" id="UP001239445"/>
    </source>
</evidence>
<evidence type="ECO:0000313" key="3">
    <source>
        <dbReference type="EMBL" id="KAK1751121.1"/>
    </source>
</evidence>
<dbReference type="SUPFAM" id="SSF51905">
    <property type="entry name" value="FAD/NAD(P)-binding domain"/>
    <property type="match status" value="2"/>
</dbReference>
<dbReference type="InterPro" id="IPR036188">
    <property type="entry name" value="FAD/NAD-bd_sf"/>
</dbReference>
<feature type="domain" description="FAD/NAD(P)-binding" evidence="2">
    <location>
        <begin position="23"/>
        <end position="350"/>
    </location>
</feature>